<feature type="transmembrane region" description="Helical" evidence="6">
    <location>
        <begin position="12"/>
        <end position="34"/>
    </location>
</feature>
<evidence type="ECO:0000256" key="1">
    <source>
        <dbReference type="ARBA" id="ARBA00004651"/>
    </source>
</evidence>
<dbReference type="AlphaFoldDB" id="A0ABD6DTY1"/>
<evidence type="ECO:0000256" key="2">
    <source>
        <dbReference type="ARBA" id="ARBA00022475"/>
    </source>
</evidence>
<proteinExistence type="predicted"/>
<feature type="transmembrane region" description="Helical" evidence="6">
    <location>
        <begin position="46"/>
        <end position="66"/>
    </location>
</feature>
<dbReference type="InterPro" id="IPR027379">
    <property type="entry name" value="CLS_N"/>
</dbReference>
<accession>A0ABD6DTY1</accession>
<dbReference type="EMBL" id="JBHUDP010000002">
    <property type="protein sequence ID" value="MFD1685375.1"/>
    <property type="molecule type" value="Genomic_DNA"/>
</dbReference>
<evidence type="ECO:0000256" key="5">
    <source>
        <dbReference type="ARBA" id="ARBA00023136"/>
    </source>
</evidence>
<keyword evidence="9" id="KW-1185">Reference proteome</keyword>
<reference evidence="8 9" key="1">
    <citation type="journal article" date="2019" name="Int. J. Syst. Evol. Microbiol.">
        <title>The Global Catalogue of Microorganisms (GCM) 10K type strain sequencing project: providing services to taxonomists for standard genome sequencing and annotation.</title>
        <authorList>
            <consortium name="The Broad Institute Genomics Platform"/>
            <consortium name="The Broad Institute Genome Sequencing Center for Infectious Disease"/>
            <person name="Wu L."/>
            <person name="Ma J."/>
        </authorList>
    </citation>
    <scope>NUCLEOTIDE SEQUENCE [LARGE SCALE GENOMIC DNA]</scope>
    <source>
        <strain evidence="8 9">CGMCC 1.10387</strain>
    </source>
</reference>
<dbReference type="Proteomes" id="UP001597092">
    <property type="component" value="Unassembled WGS sequence"/>
</dbReference>
<keyword evidence="4 6" id="KW-1133">Transmembrane helix</keyword>
<keyword evidence="3 6" id="KW-0812">Transmembrane</keyword>
<evidence type="ECO:0000259" key="7">
    <source>
        <dbReference type="Pfam" id="PF13396"/>
    </source>
</evidence>
<organism evidence="8 9">
    <name type="scientific">Halobellus litoreus</name>
    <dbReference type="NCBI Taxonomy" id="755310"/>
    <lineage>
        <taxon>Archaea</taxon>
        <taxon>Methanobacteriati</taxon>
        <taxon>Methanobacteriota</taxon>
        <taxon>Stenosarchaea group</taxon>
        <taxon>Halobacteria</taxon>
        <taxon>Halobacteriales</taxon>
        <taxon>Haloferacaceae</taxon>
        <taxon>Halobellus</taxon>
    </lineage>
</organism>
<comment type="caution">
    <text evidence="8">The sequence shown here is derived from an EMBL/GenBank/DDBJ whole genome shotgun (WGS) entry which is preliminary data.</text>
</comment>
<evidence type="ECO:0000313" key="8">
    <source>
        <dbReference type="EMBL" id="MFD1685375.1"/>
    </source>
</evidence>
<evidence type="ECO:0000256" key="6">
    <source>
        <dbReference type="SAM" id="Phobius"/>
    </source>
</evidence>
<evidence type="ECO:0000313" key="9">
    <source>
        <dbReference type="Proteomes" id="UP001597092"/>
    </source>
</evidence>
<dbReference type="RefSeq" id="WP_256306623.1">
    <property type="nucleotide sequence ID" value="NZ_JANHAW010000001.1"/>
</dbReference>
<gene>
    <name evidence="8" type="ORF">ACFSAS_07075</name>
</gene>
<sequence>MPSTVLLQSGAAGLFAIFGLFLLLVGLALVVWTYQDAQKNSSHPAFLWAIVVFLAPILGIVLYLLLGRDGR</sequence>
<keyword evidence="5 6" id="KW-0472">Membrane</keyword>
<dbReference type="Pfam" id="PF13396">
    <property type="entry name" value="PLDc_N"/>
    <property type="match status" value="1"/>
</dbReference>
<evidence type="ECO:0000256" key="4">
    <source>
        <dbReference type="ARBA" id="ARBA00022989"/>
    </source>
</evidence>
<name>A0ABD6DTY1_9EURY</name>
<comment type="subcellular location">
    <subcellularLocation>
        <location evidence="1">Cell membrane</location>
        <topology evidence="1">Multi-pass membrane protein</topology>
    </subcellularLocation>
</comment>
<dbReference type="GO" id="GO:0005886">
    <property type="term" value="C:plasma membrane"/>
    <property type="evidence" value="ECO:0007669"/>
    <property type="project" value="UniProtKB-SubCell"/>
</dbReference>
<keyword evidence="2" id="KW-1003">Cell membrane</keyword>
<feature type="domain" description="Cardiolipin synthase N-terminal" evidence="7">
    <location>
        <begin position="27"/>
        <end position="68"/>
    </location>
</feature>
<protein>
    <submittedName>
        <fullName evidence="8">PLDc N-terminal domain-containing protein</fullName>
    </submittedName>
</protein>
<evidence type="ECO:0000256" key="3">
    <source>
        <dbReference type="ARBA" id="ARBA00022692"/>
    </source>
</evidence>